<dbReference type="Proteomes" id="UP001281003">
    <property type="component" value="Unassembled WGS sequence"/>
</dbReference>
<feature type="compositionally biased region" description="Polar residues" evidence="1">
    <location>
        <begin position="333"/>
        <end position="346"/>
    </location>
</feature>
<protein>
    <submittedName>
        <fullName evidence="2">Uncharacterized protein</fullName>
    </submittedName>
</protein>
<feature type="region of interest" description="Disordered" evidence="1">
    <location>
        <begin position="434"/>
        <end position="459"/>
    </location>
</feature>
<feature type="region of interest" description="Disordered" evidence="1">
    <location>
        <begin position="314"/>
        <end position="403"/>
    </location>
</feature>
<evidence type="ECO:0000313" key="3">
    <source>
        <dbReference type="Proteomes" id="UP001281003"/>
    </source>
</evidence>
<dbReference type="PANTHER" id="PTHR34098">
    <property type="entry name" value="F-BOX ONLY PROTEIN 47"/>
    <property type="match status" value="1"/>
</dbReference>
<evidence type="ECO:0000313" key="2">
    <source>
        <dbReference type="EMBL" id="KAK3402835.1"/>
    </source>
</evidence>
<reference evidence="2" key="1">
    <citation type="journal article" date="2023" name="Mol. Phylogenet. Evol.">
        <title>Genome-scale phylogeny and comparative genomics of the fungal order Sordariales.</title>
        <authorList>
            <person name="Hensen N."/>
            <person name="Bonometti L."/>
            <person name="Westerberg I."/>
            <person name="Brannstrom I.O."/>
            <person name="Guillou S."/>
            <person name="Cros-Aarteil S."/>
            <person name="Calhoun S."/>
            <person name="Haridas S."/>
            <person name="Kuo A."/>
            <person name="Mondo S."/>
            <person name="Pangilinan J."/>
            <person name="Riley R."/>
            <person name="LaButti K."/>
            <person name="Andreopoulos B."/>
            <person name="Lipzen A."/>
            <person name="Chen C."/>
            <person name="Yan M."/>
            <person name="Daum C."/>
            <person name="Ng V."/>
            <person name="Clum A."/>
            <person name="Steindorff A."/>
            <person name="Ohm R.A."/>
            <person name="Martin F."/>
            <person name="Silar P."/>
            <person name="Natvig D.O."/>
            <person name="Lalanne C."/>
            <person name="Gautier V."/>
            <person name="Ament-Velasquez S.L."/>
            <person name="Kruys A."/>
            <person name="Hutchinson M.I."/>
            <person name="Powell A.J."/>
            <person name="Barry K."/>
            <person name="Miller A.N."/>
            <person name="Grigoriev I.V."/>
            <person name="Debuchy R."/>
            <person name="Gladieux P."/>
            <person name="Hiltunen Thoren M."/>
            <person name="Johannesson H."/>
        </authorList>
    </citation>
    <scope>NUCLEOTIDE SEQUENCE</scope>
    <source>
        <strain evidence="2">FGSC 1904</strain>
    </source>
</reference>
<accession>A0AAE0UGD9</accession>
<keyword evidence="3" id="KW-1185">Reference proteome</keyword>
<gene>
    <name evidence="2" type="ORF">B0T20DRAFT_399253</name>
</gene>
<evidence type="ECO:0000256" key="1">
    <source>
        <dbReference type="SAM" id="MobiDB-lite"/>
    </source>
</evidence>
<name>A0AAE0UGD9_SORBR</name>
<dbReference type="PANTHER" id="PTHR34098:SF1">
    <property type="entry name" value="F-BOX ONLY PROTEIN 47"/>
    <property type="match status" value="1"/>
</dbReference>
<comment type="caution">
    <text evidence="2">The sequence shown here is derived from an EMBL/GenBank/DDBJ whole genome shotgun (WGS) entry which is preliminary data.</text>
</comment>
<feature type="compositionally biased region" description="Polar residues" evidence="1">
    <location>
        <begin position="366"/>
        <end position="377"/>
    </location>
</feature>
<proteinExistence type="predicted"/>
<reference evidence="2" key="2">
    <citation type="submission" date="2023-07" db="EMBL/GenBank/DDBJ databases">
        <authorList>
            <consortium name="Lawrence Berkeley National Laboratory"/>
            <person name="Haridas S."/>
            <person name="Hensen N."/>
            <person name="Bonometti L."/>
            <person name="Westerberg I."/>
            <person name="Brannstrom I.O."/>
            <person name="Guillou S."/>
            <person name="Cros-Aarteil S."/>
            <person name="Calhoun S."/>
            <person name="Kuo A."/>
            <person name="Mondo S."/>
            <person name="Pangilinan J."/>
            <person name="Riley R."/>
            <person name="LaButti K."/>
            <person name="Andreopoulos B."/>
            <person name="Lipzen A."/>
            <person name="Chen C."/>
            <person name="Yanf M."/>
            <person name="Daum C."/>
            <person name="Ng V."/>
            <person name="Clum A."/>
            <person name="Steindorff A."/>
            <person name="Ohm R."/>
            <person name="Martin F."/>
            <person name="Silar P."/>
            <person name="Natvig D."/>
            <person name="Lalanne C."/>
            <person name="Gautier V."/>
            <person name="Ament-velasquez S.L."/>
            <person name="Kruys A."/>
            <person name="Hutchinson M.I."/>
            <person name="Powell A.J."/>
            <person name="Barry K."/>
            <person name="Miller A.N."/>
            <person name="Grigoriev I.V."/>
            <person name="Debuchy R."/>
            <person name="Gladieux P."/>
            <person name="Thoren M.H."/>
            <person name="Johannesson H."/>
        </authorList>
    </citation>
    <scope>NUCLEOTIDE SEQUENCE</scope>
    <source>
        <strain evidence="2">FGSC 1904</strain>
    </source>
</reference>
<organism evidence="2 3">
    <name type="scientific">Sordaria brevicollis</name>
    <dbReference type="NCBI Taxonomy" id="83679"/>
    <lineage>
        <taxon>Eukaryota</taxon>
        <taxon>Fungi</taxon>
        <taxon>Dikarya</taxon>
        <taxon>Ascomycota</taxon>
        <taxon>Pezizomycotina</taxon>
        <taxon>Sordariomycetes</taxon>
        <taxon>Sordariomycetidae</taxon>
        <taxon>Sordariales</taxon>
        <taxon>Sordariaceae</taxon>
        <taxon>Sordaria</taxon>
    </lineage>
</organism>
<dbReference type="InterPro" id="IPR038946">
    <property type="entry name" value="FBXO47"/>
</dbReference>
<dbReference type="EMBL" id="JAUTDP010000001">
    <property type="protein sequence ID" value="KAK3402835.1"/>
    <property type="molecule type" value="Genomic_DNA"/>
</dbReference>
<dbReference type="AlphaFoldDB" id="A0AAE0UGD9"/>
<sequence length="631" mass="70849">MKRRQSISSVTPYLAAVVGLGEDWIYRNGVLCYIRQGQLRLLDLHGSAIDETVVNIRLLLDEAVPDCRNVRNYRLRPLNVSNSIVSCLYYYKRPCSCFSARNSCSRICNAYVGSLVVFNAQTCKILTAPYLVDLDPKKVIVRNDDKVLYIIRTSHHHGGLAIGPEEYDIAADKWDKIDFSLFNNRQTLNYDPYYDFQPVDINITNSFEIFDDGFYFLSNDIELEEDERDWTSQYAGVHIHPPFHFVAQAEPLRQFRRDHLDGPMDHRWTFMKMFKDEGTGEIKVVESRTEWIKGSSSTVRSYYTTTIESPNARINDRAIGSGGDNSDGYNFDGHNSVTDSISSSHPGVSGHQSHHGGMEVLRGNGRSDTAKSGSYDQGDTIPGLTHPRDPQTVHPGNDSSKGPMFLRNKCPILSYHPSCQTFLDLVDLSPSCSGQRRMRIRGGTRRRRRPEEVENWNGSAEGEERTLSVAEKHFEEVFKMYKHEEAVIWPPDQDAKSPNPALAELHEILSPPNYAGEITGDWDERSFVYAAGASGGGKEKALVFISFDPSISLVGTLPYPGSTVLGRPQSVDMNAPTTTDNMMGQRHLLATTGRIAPVKATQRHSTETTAAWCTIEPAQYQGIKKGFHFCL</sequence>
<feature type="compositionally biased region" description="Basic residues" evidence="1">
    <location>
        <begin position="436"/>
        <end position="448"/>
    </location>
</feature>